<name>A0A8J3A525_9ACTN</name>
<feature type="transmembrane region" description="Helical" evidence="6">
    <location>
        <begin position="119"/>
        <end position="138"/>
    </location>
</feature>
<evidence type="ECO:0000256" key="5">
    <source>
        <dbReference type="ARBA" id="ARBA00023136"/>
    </source>
</evidence>
<keyword evidence="4 6" id="KW-1133">Transmembrane helix</keyword>
<keyword evidence="8" id="KW-1185">Reference proteome</keyword>
<evidence type="ECO:0000256" key="4">
    <source>
        <dbReference type="ARBA" id="ARBA00022989"/>
    </source>
</evidence>
<proteinExistence type="inferred from homology"/>
<sequence>MVDTLVQLHPATGLTPVRPGPAGETSDPDTFVRVGSETRFPLPPGTTASPRCRPMSNAAVLAFATVFLAELGDKSQLLALSLASRYRTALLVGAVATASALTMGLSVAIGTAVGTVLPARPLLLAAAALFAAFAVRTWREDPDDPDADGAEPGGHRGFLAVVAGIALAELGDKTMLTAIALAATSSAIAVWFGATLGMTLAGVLAVVIGRTLWKRLEPRTVRHVAAGLFAVMAVLLLVEGIRAG</sequence>
<dbReference type="Pfam" id="PF01169">
    <property type="entry name" value="GDT1"/>
    <property type="match status" value="2"/>
</dbReference>
<dbReference type="InterPro" id="IPR001727">
    <property type="entry name" value="GDT1-like"/>
</dbReference>
<feature type="transmembrane region" description="Helical" evidence="6">
    <location>
        <begin position="188"/>
        <end position="208"/>
    </location>
</feature>
<feature type="transmembrane region" description="Helical" evidence="6">
    <location>
        <begin position="89"/>
        <end position="113"/>
    </location>
</feature>
<evidence type="ECO:0000313" key="7">
    <source>
        <dbReference type="EMBL" id="GGI02891.1"/>
    </source>
</evidence>
<evidence type="ECO:0000256" key="6">
    <source>
        <dbReference type="RuleBase" id="RU365102"/>
    </source>
</evidence>
<protein>
    <recommendedName>
        <fullName evidence="6">GDT1 family protein</fullName>
    </recommendedName>
</protein>
<comment type="similarity">
    <text evidence="2 6">Belongs to the GDT1 family.</text>
</comment>
<evidence type="ECO:0000313" key="8">
    <source>
        <dbReference type="Proteomes" id="UP000650511"/>
    </source>
</evidence>
<evidence type="ECO:0000256" key="2">
    <source>
        <dbReference type="ARBA" id="ARBA00009190"/>
    </source>
</evidence>
<comment type="caution">
    <text evidence="6">Lacks conserved residue(s) required for the propagation of feature annotation.</text>
</comment>
<reference evidence="7" key="2">
    <citation type="submission" date="2020-09" db="EMBL/GenBank/DDBJ databases">
        <authorList>
            <person name="Sun Q."/>
            <person name="Zhou Y."/>
        </authorList>
    </citation>
    <scope>NUCLEOTIDE SEQUENCE</scope>
    <source>
        <strain evidence="7">CGMCC 1.14988</strain>
    </source>
</reference>
<dbReference type="Proteomes" id="UP000650511">
    <property type="component" value="Unassembled WGS sequence"/>
</dbReference>
<keyword evidence="3 6" id="KW-0812">Transmembrane</keyword>
<dbReference type="GO" id="GO:0016020">
    <property type="term" value="C:membrane"/>
    <property type="evidence" value="ECO:0007669"/>
    <property type="project" value="UniProtKB-SubCell"/>
</dbReference>
<dbReference type="AlphaFoldDB" id="A0A8J3A525"/>
<dbReference type="GO" id="GO:0046873">
    <property type="term" value="F:metal ion transmembrane transporter activity"/>
    <property type="evidence" value="ECO:0007669"/>
    <property type="project" value="InterPro"/>
</dbReference>
<comment type="subcellular location">
    <subcellularLocation>
        <location evidence="1 6">Membrane</location>
        <topology evidence="1 6">Multi-pass membrane protein</topology>
    </subcellularLocation>
</comment>
<feature type="transmembrane region" description="Helical" evidence="6">
    <location>
        <begin position="220"/>
        <end position="238"/>
    </location>
</feature>
<dbReference type="PANTHER" id="PTHR12608">
    <property type="entry name" value="TRANSMEMBRANE PROTEIN HTP-1 RELATED"/>
    <property type="match status" value="1"/>
</dbReference>
<gene>
    <name evidence="7" type="ORF">GCM10011354_01900</name>
</gene>
<organism evidence="7 8">
    <name type="scientific">Egicoccus halophilus</name>
    <dbReference type="NCBI Taxonomy" id="1670830"/>
    <lineage>
        <taxon>Bacteria</taxon>
        <taxon>Bacillati</taxon>
        <taxon>Actinomycetota</taxon>
        <taxon>Nitriliruptoria</taxon>
        <taxon>Egicoccales</taxon>
        <taxon>Egicoccaceae</taxon>
        <taxon>Egicoccus</taxon>
    </lineage>
</organism>
<comment type="caution">
    <text evidence="7">The sequence shown here is derived from an EMBL/GenBank/DDBJ whole genome shotgun (WGS) entry which is preliminary data.</text>
</comment>
<dbReference type="PANTHER" id="PTHR12608:SF1">
    <property type="entry name" value="TRANSMEMBRANE PROTEIN 165"/>
    <property type="match status" value="1"/>
</dbReference>
<reference evidence="7" key="1">
    <citation type="journal article" date="2014" name="Int. J. Syst. Evol. Microbiol.">
        <title>Complete genome sequence of Corynebacterium casei LMG S-19264T (=DSM 44701T), isolated from a smear-ripened cheese.</title>
        <authorList>
            <consortium name="US DOE Joint Genome Institute (JGI-PGF)"/>
            <person name="Walter F."/>
            <person name="Albersmeier A."/>
            <person name="Kalinowski J."/>
            <person name="Ruckert C."/>
        </authorList>
    </citation>
    <scope>NUCLEOTIDE SEQUENCE</scope>
    <source>
        <strain evidence="7">CGMCC 1.14988</strain>
    </source>
</reference>
<keyword evidence="5 6" id="KW-0472">Membrane</keyword>
<accession>A0A8J3A525</accession>
<dbReference type="EMBL" id="BMHA01000001">
    <property type="protein sequence ID" value="GGI02891.1"/>
    <property type="molecule type" value="Genomic_DNA"/>
</dbReference>
<evidence type="ECO:0000256" key="3">
    <source>
        <dbReference type="ARBA" id="ARBA00022692"/>
    </source>
</evidence>
<evidence type="ECO:0000256" key="1">
    <source>
        <dbReference type="ARBA" id="ARBA00004141"/>
    </source>
</evidence>